<dbReference type="InterPro" id="IPR002104">
    <property type="entry name" value="Integrase_catalytic"/>
</dbReference>
<evidence type="ECO:0000313" key="4">
    <source>
        <dbReference type="EMBL" id="SFU01268.1"/>
    </source>
</evidence>
<dbReference type="GO" id="GO:0003677">
    <property type="term" value="F:DNA binding"/>
    <property type="evidence" value="ECO:0007669"/>
    <property type="project" value="InterPro"/>
</dbReference>
<sequence length="188" mass="20653">MTSDGARDVLHLRVAQAGVADVHPHRFRHTFAHRWLAGGGQERDLRMLAGWRIEDMLSRYAASTAVERAHEAHRLSAREIVRDPVQTFWTTTGDRSRSPHQALDDEEIRPRTRSRGELGVVSSGAPSSELRAPTGSPSDTSDPNPVAPSDGPVVRRYELMHGPTMWSRIIAELGPVDRLAGPAAACAR</sequence>
<reference evidence="5" key="1">
    <citation type="submission" date="2016-10" db="EMBL/GenBank/DDBJ databases">
        <authorList>
            <person name="Varghese N."/>
            <person name="Submissions S."/>
        </authorList>
    </citation>
    <scope>NUCLEOTIDE SEQUENCE [LARGE SCALE GENOMIC DNA]</scope>
    <source>
        <strain evidence="5">DSM 46136</strain>
    </source>
</reference>
<organism evidence="4 5">
    <name type="scientific">Geodermatophilus amargosae</name>
    <dbReference type="NCBI Taxonomy" id="1296565"/>
    <lineage>
        <taxon>Bacteria</taxon>
        <taxon>Bacillati</taxon>
        <taxon>Actinomycetota</taxon>
        <taxon>Actinomycetes</taxon>
        <taxon>Geodermatophilales</taxon>
        <taxon>Geodermatophilaceae</taxon>
        <taxon>Geodermatophilus</taxon>
    </lineage>
</organism>
<keyword evidence="1" id="KW-0233">DNA recombination</keyword>
<dbReference type="Gene3D" id="1.10.443.10">
    <property type="entry name" value="Intergrase catalytic core"/>
    <property type="match status" value="1"/>
</dbReference>
<dbReference type="GO" id="GO:0006310">
    <property type="term" value="P:DNA recombination"/>
    <property type="evidence" value="ECO:0007669"/>
    <property type="project" value="UniProtKB-KW"/>
</dbReference>
<feature type="domain" description="Tyr recombinase" evidence="3">
    <location>
        <begin position="7"/>
        <end position="64"/>
    </location>
</feature>
<dbReference type="AlphaFoldDB" id="A0A1I7CPF1"/>
<evidence type="ECO:0000313" key="5">
    <source>
        <dbReference type="Proteomes" id="UP000199546"/>
    </source>
</evidence>
<accession>A0A1I7CPF1</accession>
<proteinExistence type="predicted"/>
<evidence type="ECO:0000256" key="2">
    <source>
        <dbReference type="SAM" id="MobiDB-lite"/>
    </source>
</evidence>
<dbReference type="GO" id="GO:0015074">
    <property type="term" value="P:DNA integration"/>
    <property type="evidence" value="ECO:0007669"/>
    <property type="project" value="InterPro"/>
</dbReference>
<dbReference type="SUPFAM" id="SSF56349">
    <property type="entry name" value="DNA breaking-rejoining enzymes"/>
    <property type="match status" value="1"/>
</dbReference>
<dbReference type="InterPro" id="IPR013762">
    <property type="entry name" value="Integrase-like_cat_sf"/>
</dbReference>
<feature type="region of interest" description="Disordered" evidence="2">
    <location>
        <begin position="90"/>
        <end position="152"/>
    </location>
</feature>
<evidence type="ECO:0000256" key="1">
    <source>
        <dbReference type="ARBA" id="ARBA00023172"/>
    </source>
</evidence>
<dbReference type="OrthoDB" id="3183879at2"/>
<dbReference type="RefSeq" id="WP_093583410.1">
    <property type="nucleotide sequence ID" value="NZ_FPBA01000024.1"/>
</dbReference>
<evidence type="ECO:0000259" key="3">
    <source>
        <dbReference type="Pfam" id="PF00589"/>
    </source>
</evidence>
<name>A0A1I7CPF1_9ACTN</name>
<protein>
    <submittedName>
        <fullName evidence="4">Phage integrase family protein</fullName>
    </submittedName>
</protein>
<gene>
    <name evidence="4" type="ORF">SAMN05660657_04724</name>
</gene>
<dbReference type="Pfam" id="PF00589">
    <property type="entry name" value="Phage_integrase"/>
    <property type="match status" value="1"/>
</dbReference>
<keyword evidence="5" id="KW-1185">Reference proteome</keyword>
<dbReference type="EMBL" id="FPBA01000024">
    <property type="protein sequence ID" value="SFU01268.1"/>
    <property type="molecule type" value="Genomic_DNA"/>
</dbReference>
<dbReference type="Proteomes" id="UP000199546">
    <property type="component" value="Unassembled WGS sequence"/>
</dbReference>
<dbReference type="InterPro" id="IPR011010">
    <property type="entry name" value="DNA_brk_join_enz"/>
</dbReference>